<keyword evidence="4" id="KW-1185">Reference proteome</keyword>
<dbReference type="GO" id="GO:0006508">
    <property type="term" value="P:proteolysis"/>
    <property type="evidence" value="ECO:0007669"/>
    <property type="project" value="UniProtKB-KW"/>
</dbReference>
<dbReference type="InterPro" id="IPR050164">
    <property type="entry name" value="Peptidase_C19"/>
</dbReference>
<dbReference type="PROSITE" id="PS00972">
    <property type="entry name" value="USP_1"/>
    <property type="match status" value="1"/>
</dbReference>
<dbReference type="Pfam" id="PF00443">
    <property type="entry name" value="UCH"/>
    <property type="match status" value="1"/>
</dbReference>
<dbReference type="Pfam" id="PF25985">
    <property type="entry name" value="Ubiquitin_USP47_N"/>
    <property type="match status" value="1"/>
</dbReference>
<dbReference type="EMBL" id="CAJFCJ010000003">
    <property type="protein sequence ID" value="CAD5113238.1"/>
    <property type="molecule type" value="Genomic_DNA"/>
</dbReference>
<dbReference type="InterPro" id="IPR028889">
    <property type="entry name" value="USP"/>
</dbReference>
<dbReference type="Proteomes" id="UP000549394">
    <property type="component" value="Unassembled WGS sequence"/>
</dbReference>
<comment type="caution">
    <text evidence="3">The sequence shown here is derived from an EMBL/GenBank/DDBJ whole genome shotgun (WGS) entry which is preliminary data.</text>
</comment>
<dbReference type="PROSITE" id="PS00973">
    <property type="entry name" value="USP_2"/>
    <property type="match status" value="1"/>
</dbReference>
<evidence type="ECO:0000313" key="4">
    <source>
        <dbReference type="Proteomes" id="UP000549394"/>
    </source>
</evidence>
<comment type="catalytic activity">
    <reaction evidence="1">
        <text>Thiol-dependent hydrolysis of ester, thioester, amide, peptide and isopeptide bonds formed by the C-terminal Gly of ubiquitin (a 76-residue protein attached to proteins as an intracellular targeting signal).</text>
        <dbReference type="EC" id="3.4.19.12"/>
    </reaction>
</comment>
<feature type="domain" description="USP" evidence="2">
    <location>
        <begin position="182"/>
        <end position="544"/>
    </location>
</feature>
<proteinExistence type="inferred from homology"/>
<keyword evidence="1" id="KW-0645">Protease</keyword>
<dbReference type="Gene3D" id="3.90.70.10">
    <property type="entry name" value="Cysteine proteinases"/>
    <property type="match status" value="1"/>
</dbReference>
<dbReference type="InterPro" id="IPR001394">
    <property type="entry name" value="Peptidase_C19_UCH"/>
</dbReference>
<accession>A0A7I8VC24</accession>
<dbReference type="AlphaFoldDB" id="A0A7I8VC24"/>
<dbReference type="EC" id="3.4.19.12" evidence="1"/>
<dbReference type="PANTHER" id="PTHR24006:SF702">
    <property type="entry name" value="UBIQUITIN CARBOXYL-TERMINAL HYDROLASE 47"/>
    <property type="match status" value="1"/>
</dbReference>
<organism evidence="3 4">
    <name type="scientific">Dimorphilus gyrociliatus</name>
    <dbReference type="NCBI Taxonomy" id="2664684"/>
    <lineage>
        <taxon>Eukaryota</taxon>
        <taxon>Metazoa</taxon>
        <taxon>Spiralia</taxon>
        <taxon>Lophotrochozoa</taxon>
        <taxon>Annelida</taxon>
        <taxon>Polychaeta</taxon>
        <taxon>Polychaeta incertae sedis</taxon>
        <taxon>Dinophilidae</taxon>
        <taxon>Dimorphilus</taxon>
    </lineage>
</organism>
<dbReference type="SUPFAM" id="SSF54001">
    <property type="entry name" value="Cysteine proteinases"/>
    <property type="match status" value="1"/>
</dbReference>
<dbReference type="InterPro" id="IPR018200">
    <property type="entry name" value="USP_CS"/>
</dbReference>
<keyword evidence="1" id="KW-0378">Hydrolase</keyword>
<name>A0A7I8VC24_9ANNE</name>
<dbReference type="OrthoDB" id="289038at2759"/>
<sequence>MTVENNVLNSPNKDTIRDMKMCDGPLMLSDENSTSVNDRNVVCMLADFVDKNTQVKKNINLNENTTLEEFLKIVAKQFGYVIGTFSVSLEKLNQEENITVEEEERTKTLGDICDRGTRNQFLILEKDGVKVEKEMVDASDDLETGASLISGENTILSKGSKRTTILPHSVFTSNSSNDGGFTGLVNQAMTCYLNSLLQTLYMTPEFRNAIYRWKYIPKQSEISRGQDKSCHKSIPYQLQRLFLNMQTSKKRAVETTNLTKSFGWESSEAWQQHDVQELCRVMFDALETQWAETDQANLINKLYQGYIIDYVKCLECGYESAREDTFLDIPLVIRPFGSDISHRSVMESLEAFVTPEKLEEPNQYECSKCKEKRDAHKGLKFKKLPHLLTLQLKRFDFDYQTMHRIKLNNRMEFPTTLFLNKLIHEESDKSNGRCKGDVYGDLNSLEKSTQKKSDETNSGESNLEKTNVYDLFSIMIHSGSAIGGHYYAYIKNFRDNEWYCFNDQNVQKISPEDIERTYGGSSYSALYSSTTSSANAYMLFYRKVNSNEDFLSEQEFPEHIKKEISKIQEDEELEKREKELENERIRIKAYCCLPGETELQECSIRIHRDKPWDEATNYVYDEFNLNEKYLPRNRTRLVKFEEHCNNICESFDLDEKRKIGELLNCSSSFAPCELLLECRAENEQFENFTSEVGQRVVIR</sequence>
<keyword evidence="1" id="KW-0788">Thiol protease</keyword>
<dbReference type="PANTHER" id="PTHR24006">
    <property type="entry name" value="UBIQUITIN CARBOXYL-TERMINAL HYDROLASE"/>
    <property type="match status" value="1"/>
</dbReference>
<dbReference type="GO" id="GO:0004843">
    <property type="term" value="F:cysteine-type deubiquitinase activity"/>
    <property type="evidence" value="ECO:0007669"/>
    <property type="project" value="UniProtKB-UniRule"/>
</dbReference>
<dbReference type="InterPro" id="IPR038765">
    <property type="entry name" value="Papain-like_cys_pep_sf"/>
</dbReference>
<protein>
    <recommendedName>
        <fullName evidence="1">Ubiquitin carboxyl-terminal hydrolase</fullName>
        <ecNumber evidence="1">3.4.19.12</ecNumber>
    </recommendedName>
</protein>
<reference evidence="3 4" key="1">
    <citation type="submission" date="2020-08" db="EMBL/GenBank/DDBJ databases">
        <authorList>
            <person name="Hejnol A."/>
        </authorList>
    </citation>
    <scope>NUCLEOTIDE SEQUENCE [LARGE SCALE GENOMIC DNA]</scope>
</reference>
<evidence type="ECO:0000313" key="3">
    <source>
        <dbReference type="EMBL" id="CAD5113238.1"/>
    </source>
</evidence>
<gene>
    <name evidence="3" type="ORF">DGYR_LOCUS2269</name>
</gene>
<dbReference type="GO" id="GO:0005634">
    <property type="term" value="C:nucleus"/>
    <property type="evidence" value="ECO:0007669"/>
    <property type="project" value="TreeGrafter"/>
</dbReference>
<evidence type="ECO:0000256" key="1">
    <source>
        <dbReference type="RuleBase" id="RU366025"/>
    </source>
</evidence>
<dbReference type="GO" id="GO:0005829">
    <property type="term" value="C:cytosol"/>
    <property type="evidence" value="ECO:0007669"/>
    <property type="project" value="TreeGrafter"/>
</dbReference>
<keyword evidence="1" id="KW-0833">Ubl conjugation pathway</keyword>
<comment type="similarity">
    <text evidence="1">Belongs to the peptidase C19 family.</text>
</comment>
<dbReference type="GO" id="GO:0016579">
    <property type="term" value="P:protein deubiquitination"/>
    <property type="evidence" value="ECO:0007669"/>
    <property type="project" value="InterPro"/>
</dbReference>
<dbReference type="PROSITE" id="PS50235">
    <property type="entry name" value="USP_3"/>
    <property type="match status" value="1"/>
</dbReference>
<evidence type="ECO:0000259" key="2">
    <source>
        <dbReference type="PROSITE" id="PS50235"/>
    </source>
</evidence>
<dbReference type="CDD" id="cd02659">
    <property type="entry name" value="peptidase_C19C"/>
    <property type="match status" value="1"/>
</dbReference>
<dbReference type="FunFam" id="3.90.70.10:FF:000241">
    <property type="entry name" value="Ubiquitin carboxyl-terminal hydrolase"/>
    <property type="match status" value="1"/>
</dbReference>